<name>A0A392PCS0_9FABA</name>
<dbReference type="PANTHER" id="PTHR33116:SF86">
    <property type="entry name" value="REVERSE TRANSCRIPTASE DOMAIN-CONTAINING PROTEIN"/>
    <property type="match status" value="1"/>
</dbReference>
<accession>A0A392PCS0</accession>
<organism evidence="1 2">
    <name type="scientific">Trifolium medium</name>
    <dbReference type="NCBI Taxonomy" id="97028"/>
    <lineage>
        <taxon>Eukaryota</taxon>
        <taxon>Viridiplantae</taxon>
        <taxon>Streptophyta</taxon>
        <taxon>Embryophyta</taxon>
        <taxon>Tracheophyta</taxon>
        <taxon>Spermatophyta</taxon>
        <taxon>Magnoliopsida</taxon>
        <taxon>eudicotyledons</taxon>
        <taxon>Gunneridae</taxon>
        <taxon>Pentapetalae</taxon>
        <taxon>rosids</taxon>
        <taxon>fabids</taxon>
        <taxon>Fabales</taxon>
        <taxon>Fabaceae</taxon>
        <taxon>Papilionoideae</taxon>
        <taxon>50 kb inversion clade</taxon>
        <taxon>NPAAA clade</taxon>
        <taxon>Hologalegina</taxon>
        <taxon>IRL clade</taxon>
        <taxon>Trifolieae</taxon>
        <taxon>Trifolium</taxon>
    </lineage>
</organism>
<dbReference type="AlphaFoldDB" id="A0A392PCS0"/>
<evidence type="ECO:0000313" key="2">
    <source>
        <dbReference type="Proteomes" id="UP000265520"/>
    </source>
</evidence>
<comment type="caution">
    <text evidence="1">The sequence shown here is derived from an EMBL/GenBank/DDBJ whole genome shotgun (WGS) entry which is preliminary data.</text>
</comment>
<sequence length="274" mass="32091">YIQDCVLKKVKVWKARHLSFAGRSTLIKAVAQAIPTYVMSCFLLPKDLCSHIESMICNFWRGSNNDKRKIHWVRWSLICKHKKKGGLGFRELRAFNEALLAKQGWRCITQPTSMVSQTLKAKYYPKVKFLEAEVGNKNVSYTWRSIQKASWILKKWGLWNVGNGDNINIWKDNWLPRQQGHKLWSPKREATQERVKDLMLPEVRSWNRQLLFNLFLHFEAEQIAQIPIVNLSRPDEFSWPKTKDGEYTVKSGYQALQDWKEEQSNPPTSGSTHK</sequence>
<dbReference type="Proteomes" id="UP000265520">
    <property type="component" value="Unassembled WGS sequence"/>
</dbReference>
<keyword evidence="2" id="KW-1185">Reference proteome</keyword>
<feature type="non-terminal residue" evidence="1">
    <location>
        <position position="274"/>
    </location>
</feature>
<proteinExistence type="predicted"/>
<dbReference type="PANTHER" id="PTHR33116">
    <property type="entry name" value="REVERSE TRANSCRIPTASE ZINC-BINDING DOMAIN-CONTAINING PROTEIN-RELATED-RELATED"/>
    <property type="match status" value="1"/>
</dbReference>
<protein>
    <submittedName>
        <fullName evidence="1">Reverse transcriptase-like protein</fullName>
    </submittedName>
</protein>
<evidence type="ECO:0000313" key="1">
    <source>
        <dbReference type="EMBL" id="MCI08655.1"/>
    </source>
</evidence>
<keyword evidence="1" id="KW-0808">Transferase</keyword>
<dbReference type="GO" id="GO:0003964">
    <property type="term" value="F:RNA-directed DNA polymerase activity"/>
    <property type="evidence" value="ECO:0007669"/>
    <property type="project" value="UniProtKB-KW"/>
</dbReference>
<keyword evidence="1" id="KW-0695">RNA-directed DNA polymerase</keyword>
<reference evidence="1 2" key="1">
    <citation type="journal article" date="2018" name="Front. Plant Sci.">
        <title>Red Clover (Trifolium pratense) and Zigzag Clover (T. medium) - A Picture of Genomic Similarities and Differences.</title>
        <authorList>
            <person name="Dluhosova J."/>
            <person name="Istvanek J."/>
            <person name="Nedelnik J."/>
            <person name="Repkova J."/>
        </authorList>
    </citation>
    <scope>NUCLEOTIDE SEQUENCE [LARGE SCALE GENOMIC DNA]</scope>
    <source>
        <strain evidence="2">cv. 10/8</strain>
        <tissue evidence="1">Leaf</tissue>
    </source>
</reference>
<feature type="non-terminal residue" evidence="1">
    <location>
        <position position="1"/>
    </location>
</feature>
<keyword evidence="1" id="KW-0548">Nucleotidyltransferase</keyword>
<dbReference type="EMBL" id="LXQA010069784">
    <property type="protein sequence ID" value="MCI08655.1"/>
    <property type="molecule type" value="Genomic_DNA"/>
</dbReference>